<protein>
    <submittedName>
        <fullName evidence="1">Uncharacterized protein</fullName>
    </submittedName>
</protein>
<evidence type="ECO:0000313" key="2">
    <source>
        <dbReference type="Proteomes" id="UP000632222"/>
    </source>
</evidence>
<gene>
    <name evidence="1" type="ORF">GCM10008938_14140</name>
</gene>
<proteinExistence type="predicted"/>
<evidence type="ECO:0000313" key="1">
    <source>
        <dbReference type="EMBL" id="GGJ29194.1"/>
    </source>
</evidence>
<accession>A0ABQ2CX08</accession>
<dbReference type="EMBL" id="BMOD01000003">
    <property type="protein sequence ID" value="GGJ29194.1"/>
    <property type="molecule type" value="Genomic_DNA"/>
</dbReference>
<organism evidence="1 2">
    <name type="scientific">Deinococcus roseus</name>
    <dbReference type="NCBI Taxonomy" id="392414"/>
    <lineage>
        <taxon>Bacteria</taxon>
        <taxon>Thermotogati</taxon>
        <taxon>Deinococcota</taxon>
        <taxon>Deinococci</taxon>
        <taxon>Deinococcales</taxon>
        <taxon>Deinococcaceae</taxon>
        <taxon>Deinococcus</taxon>
    </lineage>
</organism>
<sequence length="625" mass="74017">MGFEMMSPDLNPEWIAKNSKLFLEAFQQPTLMLCLYQTEAQIEAITTHPDVALGMPERVNVDTLVPGLLVEGQRPHLLFEFQYEGALEELFLVLAFHFGWNTAHREFLKPVLWLQESAFLTLQGIMGDTMRRKVHLHDLPSGEADRADRLLPETGRDGVRWNIVRTLRETALVARYQRQLEEEQSPMVRMFRLVHLAELLHHREPLENFRTRLKIMKLHWELVEQGKQEFYKPLVHALVDLRWQDQYLFQLNPEETKSVLWEFLQIHQTLVKLGRAKDPDWAWSRMLADLRNVLHRGSHIRPLKDFMDFFNEVMDYTFHHHNIAVTESNYVLKEVLFFFRLFAPVLSELDLLKQFETLQQETGLALHLKKIGSKNHKEMLQNLHWTVLLHLIQTNSPRQREYGERFLQFFDRTHIYSTLYEILRDAKFPMLESWSGDPHFEMTLLNEAIELYEKEETRDLDLAPLYMERGCKQPSESARKQDFQKALDIHLKHLTQTTFRDLPGSDGRIITDSSLEVAKLYRLLGQHRQGLDVVNQAIPFWWLMGQQLHKRPEPNEHRQEQLTLRLQERVLILEELLATDQPDQKELEALLADTQQTLLHLENVQLGKEVWEKHKLRKDRENKNS</sequence>
<name>A0ABQ2CX08_9DEIO</name>
<reference evidence="2" key="1">
    <citation type="journal article" date="2019" name="Int. J. Syst. Evol. Microbiol.">
        <title>The Global Catalogue of Microorganisms (GCM) 10K type strain sequencing project: providing services to taxonomists for standard genome sequencing and annotation.</title>
        <authorList>
            <consortium name="The Broad Institute Genomics Platform"/>
            <consortium name="The Broad Institute Genome Sequencing Center for Infectious Disease"/>
            <person name="Wu L."/>
            <person name="Ma J."/>
        </authorList>
    </citation>
    <scope>NUCLEOTIDE SEQUENCE [LARGE SCALE GENOMIC DNA]</scope>
    <source>
        <strain evidence="2">JCM 14370</strain>
    </source>
</reference>
<keyword evidence="2" id="KW-1185">Reference proteome</keyword>
<dbReference type="Proteomes" id="UP000632222">
    <property type="component" value="Unassembled WGS sequence"/>
</dbReference>
<comment type="caution">
    <text evidence="1">The sequence shown here is derived from an EMBL/GenBank/DDBJ whole genome shotgun (WGS) entry which is preliminary data.</text>
</comment>